<dbReference type="RefSeq" id="WP_136953462.1">
    <property type="nucleotide sequence ID" value="NZ_CP039712.1"/>
</dbReference>
<evidence type="ECO:0000313" key="2">
    <source>
        <dbReference type="Proteomes" id="UP000298615"/>
    </source>
</evidence>
<reference evidence="1 2" key="1">
    <citation type="submission" date="2019-04" db="EMBL/GenBank/DDBJ databases">
        <title>Vagococcus sp. nov., isolated from faeces of yaks (Bos grunniens).</title>
        <authorList>
            <person name="Ge Y."/>
        </authorList>
    </citation>
    <scope>NUCLEOTIDE SEQUENCE [LARGE SCALE GENOMIC DNA]</scope>
    <source>
        <strain evidence="1 2">MN-17</strain>
    </source>
</reference>
<accession>A0A4D7CWG9</accession>
<keyword evidence="2" id="KW-1185">Reference proteome</keyword>
<organism evidence="1 2">
    <name type="scientific">Vagococcus zengguangii</name>
    <dbReference type="NCBI Taxonomy" id="2571750"/>
    <lineage>
        <taxon>Bacteria</taxon>
        <taxon>Bacillati</taxon>
        <taxon>Bacillota</taxon>
        <taxon>Bacilli</taxon>
        <taxon>Lactobacillales</taxon>
        <taxon>Enterococcaceae</taxon>
        <taxon>Vagococcus</taxon>
    </lineage>
</organism>
<dbReference type="AlphaFoldDB" id="A0A4D7CWG9"/>
<protein>
    <submittedName>
        <fullName evidence="1">Uncharacterized protein</fullName>
    </submittedName>
</protein>
<dbReference type="EMBL" id="CP039712">
    <property type="protein sequence ID" value="QCI86631.1"/>
    <property type="molecule type" value="Genomic_DNA"/>
</dbReference>
<dbReference type="KEGG" id="vao:FA707_06445"/>
<dbReference type="Proteomes" id="UP000298615">
    <property type="component" value="Chromosome"/>
</dbReference>
<name>A0A4D7CWG9_9ENTE</name>
<evidence type="ECO:0000313" key="1">
    <source>
        <dbReference type="EMBL" id="QCI86631.1"/>
    </source>
</evidence>
<proteinExistence type="predicted"/>
<sequence>MDNNSLYESIRKITKTVEESISPVLKVMNNLSEYINPLFDTMTKSIETVKKSHPIRYKFYERCRKIGWMPPLETELALSLSDLKGVDDEQLNLYFLRFLTKGNYKSMYIIFENIEENIEEQYKNEIRKIVKILKYDINNYTLTIPFLFSIMERMFVNQASKIDNVSSYAKNKEIEKIAKISKAKSEDNKDLFMLIHYNTLELVSNYFSYISFEGDPINEINRHAVLHGKYNPNNYTFSDYLRLLTVVESLSFFEDYFE</sequence>
<gene>
    <name evidence="1" type="ORF">FA707_06445</name>
</gene>